<evidence type="ECO:0000313" key="3">
    <source>
        <dbReference type="Proteomes" id="UP000270678"/>
    </source>
</evidence>
<reference evidence="3" key="1">
    <citation type="submission" date="2018-12" db="EMBL/GenBank/DDBJ databases">
        <title>Complete genome sequence of Paenibacillus sp. MBLB1234.</title>
        <authorList>
            <person name="Nam Y.-D."/>
            <person name="Kang J."/>
            <person name="Chung W.-H."/>
            <person name="Park Y.S."/>
        </authorList>
    </citation>
    <scope>NUCLEOTIDE SEQUENCE [LARGE SCALE GENOMIC DNA]</scope>
    <source>
        <strain evidence="3">MBLB1234</strain>
    </source>
</reference>
<dbReference type="AlphaFoldDB" id="A0A3S9UYY6"/>
<gene>
    <name evidence="2" type="ORF">EI981_14085</name>
</gene>
<dbReference type="EMBL" id="CP034346">
    <property type="protein sequence ID" value="AZS15471.1"/>
    <property type="molecule type" value="Genomic_DNA"/>
</dbReference>
<dbReference type="OrthoDB" id="2651437at2"/>
<proteinExistence type="predicted"/>
<keyword evidence="1" id="KW-0472">Membrane</keyword>
<dbReference type="Proteomes" id="UP000270678">
    <property type="component" value="Chromosome"/>
</dbReference>
<keyword evidence="1" id="KW-0812">Transmembrane</keyword>
<accession>A0A3S9UYY6</accession>
<organism evidence="2 3">
    <name type="scientific">Paenibacillus lutimineralis</name>
    <dbReference type="NCBI Taxonomy" id="2707005"/>
    <lineage>
        <taxon>Bacteria</taxon>
        <taxon>Bacillati</taxon>
        <taxon>Bacillota</taxon>
        <taxon>Bacilli</taxon>
        <taxon>Bacillales</taxon>
        <taxon>Paenibacillaceae</taxon>
        <taxon>Paenibacillus</taxon>
    </lineage>
</organism>
<feature type="transmembrane region" description="Helical" evidence="1">
    <location>
        <begin position="67"/>
        <end position="88"/>
    </location>
</feature>
<sequence>MSRERDTDLKAGLEQALEMISVPESLFQFAEELPGKFDRGELALDGNPKIESQPIVSIRSKRRKIPVVFKGTAVAVILVVTFFAGVTISPAFASLFRGVPGIDIAIDWLKHIREQDGVQTAMNHDYIPIDPVTMKIDGTIITISDIYLTEEELLFKSFIQTDAFDITDGSSPVSIWISPTNTLAGQGTTTSSSVIPTADSSGKPVLQETYKYQLSDGVVKQFLAQGTELELEVTKRTVTDEGRNLDIQQMGTIKVSIQPDKLLHNKVLEPKQALPVGDFDLKELSLEKVTIQPTTMNLILKGPEGWYYEFPRDDETAPYLKDDQGREYRYDPSGSGLLYYEGGKLQLPFSSSVYFEPNVRSLTLHIGSLQVGEFKPSEKLELPLNGEFPRTIHFKNKEIVIEGADYVPEGYLHLKIKKDSPKQKRLKGVSFGIVEGENITEKFNKVGTETYDAYRKKQREDMKSFHVNGFGIAEDYSKSDYLNVYIPAPKLNQYTLTLSRTGDSITVNRDYTVSLMP</sequence>
<evidence type="ECO:0000313" key="2">
    <source>
        <dbReference type="EMBL" id="AZS15471.1"/>
    </source>
</evidence>
<keyword evidence="3" id="KW-1185">Reference proteome</keyword>
<name>A0A3S9UYY6_9BACL</name>
<keyword evidence="1" id="KW-1133">Transmembrane helix</keyword>
<protein>
    <submittedName>
        <fullName evidence="2">DUF4179 domain-containing protein</fullName>
    </submittedName>
</protein>
<dbReference type="RefSeq" id="WP_126999125.1">
    <property type="nucleotide sequence ID" value="NZ_CP034346.1"/>
</dbReference>
<evidence type="ECO:0000256" key="1">
    <source>
        <dbReference type="SAM" id="Phobius"/>
    </source>
</evidence>
<dbReference type="KEGG" id="plut:EI981_14085"/>